<evidence type="ECO:0000259" key="2">
    <source>
        <dbReference type="Pfam" id="PF00535"/>
    </source>
</evidence>
<dbReference type="InterPro" id="IPR029044">
    <property type="entry name" value="Nucleotide-diphossugar_trans"/>
</dbReference>
<feature type="domain" description="Glycosyltransferase 2-like" evidence="2">
    <location>
        <begin position="7"/>
        <end position="156"/>
    </location>
</feature>
<dbReference type="PANTHER" id="PTHR22916:SF3">
    <property type="entry name" value="UDP-GLCNAC:BETAGAL BETA-1,3-N-ACETYLGLUCOSAMINYLTRANSFERASE-LIKE PROTEIN 1"/>
    <property type="match status" value="1"/>
</dbReference>
<proteinExistence type="predicted"/>
<evidence type="ECO:0000259" key="3">
    <source>
        <dbReference type="Pfam" id="PF22181"/>
    </source>
</evidence>
<dbReference type="CDD" id="cd00761">
    <property type="entry name" value="Glyco_tranf_GTA_type"/>
    <property type="match status" value="1"/>
</dbReference>
<dbReference type="RefSeq" id="WP_033299425.1">
    <property type="nucleotide sequence ID" value="NZ_JBHSJE010000002.1"/>
</dbReference>
<accession>A0ABV9V778</accession>
<organism evidence="4 5">
    <name type="scientific">Streptomyces atroolivaceus</name>
    <dbReference type="NCBI Taxonomy" id="66869"/>
    <lineage>
        <taxon>Bacteria</taxon>
        <taxon>Bacillati</taxon>
        <taxon>Actinomycetota</taxon>
        <taxon>Actinomycetes</taxon>
        <taxon>Kitasatosporales</taxon>
        <taxon>Streptomycetaceae</taxon>
        <taxon>Streptomyces</taxon>
    </lineage>
</organism>
<name>A0ABV9V778_STRAZ</name>
<protein>
    <submittedName>
        <fullName evidence="4">Glycosyltransferase family 2 protein</fullName>
    </submittedName>
</protein>
<gene>
    <name evidence="4" type="ORF">ACFPL4_10840</name>
</gene>
<dbReference type="InterPro" id="IPR054028">
    <property type="entry name" value="TarS/TarP_linker"/>
</dbReference>
<keyword evidence="5" id="KW-1185">Reference proteome</keyword>
<evidence type="ECO:0000256" key="1">
    <source>
        <dbReference type="SAM" id="MobiDB-lite"/>
    </source>
</evidence>
<reference evidence="5" key="1">
    <citation type="journal article" date="2019" name="Int. J. Syst. Evol. Microbiol.">
        <title>The Global Catalogue of Microorganisms (GCM) 10K type strain sequencing project: providing services to taxonomists for standard genome sequencing and annotation.</title>
        <authorList>
            <consortium name="The Broad Institute Genomics Platform"/>
            <consortium name="The Broad Institute Genome Sequencing Center for Infectious Disease"/>
            <person name="Wu L."/>
            <person name="Ma J."/>
        </authorList>
    </citation>
    <scope>NUCLEOTIDE SEQUENCE [LARGE SCALE GENOMIC DNA]</scope>
    <source>
        <strain evidence="5">ICMP 257</strain>
    </source>
</reference>
<dbReference type="InterPro" id="IPR001173">
    <property type="entry name" value="Glyco_trans_2-like"/>
</dbReference>
<evidence type="ECO:0000313" key="5">
    <source>
        <dbReference type="Proteomes" id="UP001595908"/>
    </source>
</evidence>
<sequence>MTAPDVSVVVAVYNTMPYLTECLNSLVGQSIGLERLEIVAVDDGSTDESGAELDRFAERYPGTVKVIHQANSGGPAAPSNRALEVATGRFVYFIGSDDHLGAEALERMVGYADEHDSDVVIGKMVGTNGRYVHQKLYKKNDPDVSLFRSSLPYTLANTKLFRRELVERHGLRFPEDLPVGSDQPFTIEACVRARRISVLSDYTFYYAVKRGDASNITYRANHLSRLRCTAAIMKHAATLVEAGPDRDALFERHFTWELAKLVQGDFPALDPGTRQEVCEGIAALADDYLTDGLRDSLDVKRRVRICLAQAGAVEELVRAIEDEAEHGAPPFRLEDGRAFALYPGFRDGALGLPDRVYELVGEAVPGRLAQGTELVAAEWDQKGDDLALVLTVRTGVIGDISSLTVRLAKGAMPKSADKPGARRLPAGQELPPPEGEFSRSTADDGRATTVRARIPVHAAKAKLGVRVYVDVAGSTYEIPVKTGGQPLPLARRWRQAVPYRVSANQNSKGRLVVTTAPLWEIKPGAGKRLRHMLSRLKRKVTR</sequence>
<feature type="domain" description="TarS/TarP linker" evidence="3">
    <location>
        <begin position="231"/>
        <end position="319"/>
    </location>
</feature>
<dbReference type="EMBL" id="JBHSJE010000002">
    <property type="protein sequence ID" value="MFC4978864.1"/>
    <property type="molecule type" value="Genomic_DNA"/>
</dbReference>
<dbReference type="Pfam" id="PF22181">
    <property type="entry name" value="TarS_linker"/>
    <property type="match status" value="1"/>
</dbReference>
<dbReference type="Proteomes" id="UP001595908">
    <property type="component" value="Unassembled WGS sequence"/>
</dbReference>
<dbReference type="PANTHER" id="PTHR22916">
    <property type="entry name" value="GLYCOSYLTRANSFERASE"/>
    <property type="match status" value="1"/>
</dbReference>
<dbReference type="SUPFAM" id="SSF53448">
    <property type="entry name" value="Nucleotide-diphospho-sugar transferases"/>
    <property type="match status" value="1"/>
</dbReference>
<feature type="region of interest" description="Disordered" evidence="1">
    <location>
        <begin position="411"/>
        <end position="445"/>
    </location>
</feature>
<dbReference type="Gene3D" id="3.90.550.10">
    <property type="entry name" value="Spore Coat Polysaccharide Biosynthesis Protein SpsA, Chain A"/>
    <property type="match status" value="1"/>
</dbReference>
<evidence type="ECO:0000313" key="4">
    <source>
        <dbReference type="EMBL" id="MFC4978864.1"/>
    </source>
</evidence>
<dbReference type="GeneID" id="31233103"/>
<dbReference type="Pfam" id="PF00535">
    <property type="entry name" value="Glycos_transf_2"/>
    <property type="match status" value="1"/>
</dbReference>
<comment type="caution">
    <text evidence="4">The sequence shown here is derived from an EMBL/GenBank/DDBJ whole genome shotgun (WGS) entry which is preliminary data.</text>
</comment>